<dbReference type="Proteomes" id="UP000800094">
    <property type="component" value="Unassembled WGS sequence"/>
</dbReference>
<keyword evidence="1" id="KW-0732">Signal</keyword>
<organism evidence="2 3">
    <name type="scientific">Trematosphaeria pertusa</name>
    <dbReference type="NCBI Taxonomy" id="390896"/>
    <lineage>
        <taxon>Eukaryota</taxon>
        <taxon>Fungi</taxon>
        <taxon>Dikarya</taxon>
        <taxon>Ascomycota</taxon>
        <taxon>Pezizomycotina</taxon>
        <taxon>Dothideomycetes</taxon>
        <taxon>Pleosporomycetidae</taxon>
        <taxon>Pleosporales</taxon>
        <taxon>Massarineae</taxon>
        <taxon>Trematosphaeriaceae</taxon>
        <taxon>Trematosphaeria</taxon>
    </lineage>
</organism>
<evidence type="ECO:0000313" key="2">
    <source>
        <dbReference type="EMBL" id="KAF2256164.1"/>
    </source>
</evidence>
<feature type="chain" id="PRO_5025493242" evidence="1">
    <location>
        <begin position="18"/>
        <end position="116"/>
    </location>
</feature>
<dbReference type="RefSeq" id="XP_033691168.1">
    <property type="nucleotide sequence ID" value="XM_033827528.1"/>
</dbReference>
<dbReference type="GeneID" id="54580858"/>
<proteinExistence type="predicted"/>
<name>A0A6A6J0B7_9PLEO</name>
<keyword evidence="3" id="KW-1185">Reference proteome</keyword>
<protein>
    <submittedName>
        <fullName evidence="2">Uncharacterized protein</fullName>
    </submittedName>
</protein>
<evidence type="ECO:0000313" key="3">
    <source>
        <dbReference type="Proteomes" id="UP000800094"/>
    </source>
</evidence>
<evidence type="ECO:0000256" key="1">
    <source>
        <dbReference type="SAM" id="SignalP"/>
    </source>
</evidence>
<dbReference type="EMBL" id="ML987189">
    <property type="protein sequence ID" value="KAF2256164.1"/>
    <property type="molecule type" value="Genomic_DNA"/>
</dbReference>
<dbReference type="AlphaFoldDB" id="A0A6A6J0B7"/>
<feature type="signal peptide" evidence="1">
    <location>
        <begin position="1"/>
        <end position="17"/>
    </location>
</feature>
<sequence>MRLSTAPIMALIAVAYSVPTDTGGDLIPREAAMHIENGGTIAPRTCCNFNNCRASILENVLFLQRLTLTTEFQLGQRKLPEALGSILRRRRGQYSLLRKYIYRSLLGRLMERGAQG</sequence>
<gene>
    <name evidence="2" type="ORF">BU26DRAFT_513020</name>
</gene>
<reference evidence="2" key="1">
    <citation type="journal article" date="2020" name="Stud. Mycol.">
        <title>101 Dothideomycetes genomes: a test case for predicting lifestyles and emergence of pathogens.</title>
        <authorList>
            <person name="Haridas S."/>
            <person name="Albert R."/>
            <person name="Binder M."/>
            <person name="Bloem J."/>
            <person name="Labutti K."/>
            <person name="Salamov A."/>
            <person name="Andreopoulos B."/>
            <person name="Baker S."/>
            <person name="Barry K."/>
            <person name="Bills G."/>
            <person name="Bluhm B."/>
            <person name="Cannon C."/>
            <person name="Castanera R."/>
            <person name="Culley D."/>
            <person name="Daum C."/>
            <person name="Ezra D."/>
            <person name="Gonzalez J."/>
            <person name="Henrissat B."/>
            <person name="Kuo A."/>
            <person name="Liang C."/>
            <person name="Lipzen A."/>
            <person name="Lutzoni F."/>
            <person name="Magnuson J."/>
            <person name="Mondo S."/>
            <person name="Nolan M."/>
            <person name="Ohm R."/>
            <person name="Pangilinan J."/>
            <person name="Park H.-J."/>
            <person name="Ramirez L."/>
            <person name="Alfaro M."/>
            <person name="Sun H."/>
            <person name="Tritt A."/>
            <person name="Yoshinaga Y."/>
            <person name="Zwiers L.-H."/>
            <person name="Turgeon B."/>
            <person name="Goodwin S."/>
            <person name="Spatafora J."/>
            <person name="Crous P."/>
            <person name="Grigoriev I."/>
        </authorList>
    </citation>
    <scope>NUCLEOTIDE SEQUENCE</scope>
    <source>
        <strain evidence="2">CBS 122368</strain>
    </source>
</reference>
<accession>A0A6A6J0B7</accession>